<dbReference type="InterPro" id="IPR003331">
    <property type="entry name" value="UDP_GlcNAc_Epimerase_2_dom"/>
</dbReference>
<organism evidence="6 7">
    <name type="scientific">Candidatus Dojkabacteria bacterium CG_4_10_14_0_2_um_filter_Dojkabacteria_WS6_41_15</name>
    <dbReference type="NCBI Taxonomy" id="2014249"/>
    <lineage>
        <taxon>Bacteria</taxon>
        <taxon>Candidatus Dojkabacteria</taxon>
    </lineage>
</organism>
<dbReference type="InterPro" id="IPR029767">
    <property type="entry name" value="WecB-like"/>
</dbReference>
<comment type="similarity">
    <text evidence="2 4">Belongs to the UDP-N-acetylglucosamine 2-epimerase family.</text>
</comment>
<dbReference type="AlphaFoldDB" id="A0A2M7W3G8"/>
<dbReference type="PANTHER" id="PTHR43174">
    <property type="entry name" value="UDP-N-ACETYLGLUCOSAMINE 2-EPIMERASE"/>
    <property type="match status" value="1"/>
</dbReference>
<evidence type="ECO:0000256" key="3">
    <source>
        <dbReference type="ARBA" id="ARBA00038858"/>
    </source>
</evidence>
<dbReference type="EMBL" id="PFQB01000026">
    <property type="protein sequence ID" value="PJA15118.1"/>
    <property type="molecule type" value="Genomic_DNA"/>
</dbReference>
<dbReference type="NCBIfam" id="TIGR00236">
    <property type="entry name" value="wecB"/>
    <property type="match status" value="1"/>
</dbReference>
<comment type="caution">
    <text evidence="6">The sequence shown here is derived from an EMBL/GenBank/DDBJ whole genome shotgun (WGS) entry which is preliminary data.</text>
</comment>
<reference evidence="7" key="1">
    <citation type="submission" date="2017-09" db="EMBL/GenBank/DDBJ databases">
        <title>Depth-based differentiation of microbial function through sediment-hosted aquifers and enrichment of novel symbionts in the deep terrestrial subsurface.</title>
        <authorList>
            <person name="Probst A.J."/>
            <person name="Ladd B."/>
            <person name="Jarett J.K."/>
            <person name="Geller-Mcgrath D.E."/>
            <person name="Sieber C.M.K."/>
            <person name="Emerson J.B."/>
            <person name="Anantharaman K."/>
            <person name="Thomas B.C."/>
            <person name="Malmstrom R."/>
            <person name="Stieglmeier M."/>
            <person name="Klingl A."/>
            <person name="Woyke T."/>
            <person name="Ryan C.M."/>
            <person name="Banfield J.F."/>
        </authorList>
    </citation>
    <scope>NUCLEOTIDE SEQUENCE [LARGE SCALE GENOMIC DNA]</scope>
</reference>
<dbReference type="Proteomes" id="UP000228952">
    <property type="component" value="Unassembled WGS sequence"/>
</dbReference>
<evidence type="ECO:0000313" key="6">
    <source>
        <dbReference type="EMBL" id="PJA15118.1"/>
    </source>
</evidence>
<protein>
    <recommendedName>
        <fullName evidence="3">UDP-N-acetylglucosamine 2-epimerase (non-hydrolyzing)</fullName>
        <ecNumber evidence="3">5.1.3.14</ecNumber>
    </recommendedName>
</protein>
<evidence type="ECO:0000313" key="7">
    <source>
        <dbReference type="Proteomes" id="UP000228952"/>
    </source>
</evidence>
<dbReference type="CDD" id="cd03786">
    <property type="entry name" value="GTB_UDP-GlcNAc_2-Epimerase"/>
    <property type="match status" value="1"/>
</dbReference>
<dbReference type="GO" id="GO:0008761">
    <property type="term" value="F:UDP-N-acetylglucosamine 2-epimerase activity"/>
    <property type="evidence" value="ECO:0007669"/>
    <property type="project" value="UniProtKB-EC"/>
</dbReference>
<feature type="domain" description="UDP-N-acetylglucosamine 2-epimerase" evidence="5">
    <location>
        <begin position="29"/>
        <end position="369"/>
    </location>
</feature>
<gene>
    <name evidence="6" type="ORF">COX64_01185</name>
</gene>
<evidence type="ECO:0000259" key="5">
    <source>
        <dbReference type="Pfam" id="PF02350"/>
    </source>
</evidence>
<dbReference type="Pfam" id="PF02350">
    <property type="entry name" value="Epimerase_2"/>
    <property type="match status" value="1"/>
</dbReference>
<sequence length="371" mass="41330">MKKKKILFVFGTRPEAIKLAPLFLALKKDTKNFTVKVCATSQHREMQDQILQLFSIKPDYDLNIMIPNQTLFYLTSELIKRIEPILDDFTPDLLVVQGDTTTVFAASLAGFYKKIAVAHVEAGLRSGDMLSPFPEEANRVLASKLVTYHFCPTTRAVDNLKKEGITTHVYHVQNTVIDALFWVLQRVENEGAKFAKKLGVDVSRRNVLITAHRRESFGKPFEHICAAVKTLAVAFPDTDFVYPVHPNPNVRNTVYAMLQHLPNVKLIEPLDYPEMVWMMNQSTIVLTDSGGVQEEAPSLGKPVLVLRDVTERQEGIDAGNAILVGTNTKKIIEAATLLLTDKAAYAKMGHATNPYGDGKASERIAAILKNL</sequence>
<accession>A0A2M7W3G8</accession>
<proteinExistence type="inferred from homology"/>
<dbReference type="PANTHER" id="PTHR43174:SF2">
    <property type="entry name" value="UDP-N-ACETYLGLUCOSAMINE 2-EPIMERASE"/>
    <property type="match status" value="1"/>
</dbReference>
<dbReference type="Gene3D" id="3.40.50.2000">
    <property type="entry name" value="Glycogen Phosphorylase B"/>
    <property type="match status" value="2"/>
</dbReference>
<evidence type="ECO:0000256" key="2">
    <source>
        <dbReference type="ARBA" id="ARBA00038209"/>
    </source>
</evidence>
<dbReference type="EC" id="5.1.3.14" evidence="3"/>
<keyword evidence="1 4" id="KW-0413">Isomerase</keyword>
<name>A0A2M7W3G8_9BACT</name>
<evidence type="ECO:0000256" key="1">
    <source>
        <dbReference type="ARBA" id="ARBA00023235"/>
    </source>
</evidence>
<dbReference type="SUPFAM" id="SSF53756">
    <property type="entry name" value="UDP-Glycosyltransferase/glycogen phosphorylase"/>
    <property type="match status" value="1"/>
</dbReference>
<evidence type="ECO:0000256" key="4">
    <source>
        <dbReference type="RuleBase" id="RU003513"/>
    </source>
</evidence>